<protein>
    <recommendedName>
        <fullName evidence="1">YTH domain-containing family protein</fullName>
    </recommendedName>
</protein>
<dbReference type="GO" id="GO:0061157">
    <property type="term" value="P:mRNA destabilization"/>
    <property type="evidence" value="ECO:0007669"/>
    <property type="project" value="TreeGrafter"/>
</dbReference>
<reference evidence="4" key="1">
    <citation type="submission" date="2017-07" db="EMBL/GenBank/DDBJ databases">
        <title>Taro Niue Genome Assembly and Annotation.</title>
        <authorList>
            <person name="Atibalentja N."/>
            <person name="Keating K."/>
            <person name="Fields C.J."/>
        </authorList>
    </citation>
    <scope>NUCLEOTIDE SEQUENCE</scope>
    <source>
        <strain evidence="4">Niue_2</strain>
        <tissue evidence="4">Leaf</tissue>
    </source>
</reference>
<feature type="region of interest" description="Disordered" evidence="2">
    <location>
        <begin position="467"/>
        <end position="504"/>
    </location>
</feature>
<dbReference type="AlphaFoldDB" id="A0A843WF77"/>
<feature type="region of interest" description="Disordered" evidence="2">
    <location>
        <begin position="126"/>
        <end position="149"/>
    </location>
</feature>
<proteinExistence type="inferred from homology"/>
<dbReference type="InterPro" id="IPR045168">
    <property type="entry name" value="YTH_prot"/>
</dbReference>
<dbReference type="GO" id="GO:1990247">
    <property type="term" value="F:N6-methyladenosine-containing RNA reader activity"/>
    <property type="evidence" value="ECO:0007669"/>
    <property type="project" value="UniProtKB-UniRule"/>
</dbReference>
<dbReference type="Gene3D" id="3.10.590.10">
    <property type="entry name" value="ph1033 like domains"/>
    <property type="match status" value="1"/>
</dbReference>
<gene>
    <name evidence="4" type="ORF">Taro_034338</name>
</gene>
<dbReference type="EMBL" id="NMUH01002700">
    <property type="protein sequence ID" value="MQM01580.1"/>
    <property type="molecule type" value="Genomic_DNA"/>
</dbReference>
<feature type="compositionally biased region" description="Polar residues" evidence="2">
    <location>
        <begin position="220"/>
        <end position="240"/>
    </location>
</feature>
<feature type="compositionally biased region" description="Basic and acidic residues" evidence="2">
    <location>
        <begin position="467"/>
        <end position="478"/>
    </location>
</feature>
<dbReference type="Proteomes" id="UP000652761">
    <property type="component" value="Unassembled WGS sequence"/>
</dbReference>
<evidence type="ECO:0000256" key="2">
    <source>
        <dbReference type="SAM" id="MobiDB-lite"/>
    </source>
</evidence>
<dbReference type="GO" id="GO:0003729">
    <property type="term" value="F:mRNA binding"/>
    <property type="evidence" value="ECO:0007669"/>
    <property type="project" value="UniProtKB-UniRule"/>
</dbReference>
<dbReference type="PANTHER" id="PTHR12357">
    <property type="entry name" value="YTH YT521-B HOMOLOGY DOMAIN-CONTAINING"/>
    <property type="match status" value="1"/>
</dbReference>
<dbReference type="GO" id="GO:0005737">
    <property type="term" value="C:cytoplasm"/>
    <property type="evidence" value="ECO:0007669"/>
    <property type="project" value="TreeGrafter"/>
</dbReference>
<feature type="compositionally biased region" description="Low complexity" evidence="2">
    <location>
        <begin position="479"/>
        <end position="493"/>
    </location>
</feature>
<keyword evidence="1" id="KW-0694">RNA-binding</keyword>
<feature type="region of interest" description="Disordered" evidence="2">
    <location>
        <begin position="210"/>
        <end position="240"/>
    </location>
</feature>
<feature type="compositionally biased region" description="Polar residues" evidence="2">
    <location>
        <begin position="137"/>
        <end position="149"/>
    </location>
</feature>
<dbReference type="CDD" id="cd21134">
    <property type="entry name" value="YTH"/>
    <property type="match status" value="1"/>
</dbReference>
<dbReference type="OrthoDB" id="306690at2759"/>
<organism evidence="4 5">
    <name type="scientific">Colocasia esculenta</name>
    <name type="common">Wild taro</name>
    <name type="synonym">Arum esculentum</name>
    <dbReference type="NCBI Taxonomy" id="4460"/>
    <lineage>
        <taxon>Eukaryota</taxon>
        <taxon>Viridiplantae</taxon>
        <taxon>Streptophyta</taxon>
        <taxon>Embryophyta</taxon>
        <taxon>Tracheophyta</taxon>
        <taxon>Spermatophyta</taxon>
        <taxon>Magnoliopsida</taxon>
        <taxon>Liliopsida</taxon>
        <taxon>Araceae</taxon>
        <taxon>Aroideae</taxon>
        <taxon>Colocasieae</taxon>
        <taxon>Colocasia</taxon>
    </lineage>
</organism>
<dbReference type="PANTHER" id="PTHR12357:SF89">
    <property type="entry name" value="YTH DOMAIN-CONTAINING FAMILY PROTEIN"/>
    <property type="match status" value="1"/>
</dbReference>
<feature type="domain" description="YTH" evidence="3">
    <location>
        <begin position="259"/>
        <end position="390"/>
    </location>
</feature>
<comment type="caution">
    <text evidence="4">The sequence shown here is derived from an EMBL/GenBank/DDBJ whole genome shotgun (WGS) entry which is preliminary data.</text>
</comment>
<comment type="similarity">
    <text evidence="1">Belongs to the YTHDF family.</text>
</comment>
<evidence type="ECO:0000259" key="3">
    <source>
        <dbReference type="PROSITE" id="PS50882"/>
    </source>
</evidence>
<evidence type="ECO:0000256" key="1">
    <source>
        <dbReference type="RuleBase" id="RU369095"/>
    </source>
</evidence>
<evidence type="ECO:0000313" key="5">
    <source>
        <dbReference type="Proteomes" id="UP000652761"/>
    </source>
</evidence>
<evidence type="ECO:0000313" key="4">
    <source>
        <dbReference type="EMBL" id="MQM01580.1"/>
    </source>
</evidence>
<dbReference type="InterPro" id="IPR007275">
    <property type="entry name" value="YTH_domain"/>
</dbReference>
<comment type="function">
    <text evidence="1">Specifically recognizes and binds N6-methyladenosine (m6A)-containing RNAs, and regulates mRNA stability. M6A is a modification present at internal sites of mRNAs and some non-coding RNAs and plays a role in mRNA stability and processing.</text>
</comment>
<dbReference type="Pfam" id="PF04146">
    <property type="entry name" value="YTH"/>
    <property type="match status" value="1"/>
</dbReference>
<keyword evidence="5" id="KW-1185">Reference proteome</keyword>
<accession>A0A843WF77</accession>
<dbReference type="PROSITE" id="PS50882">
    <property type="entry name" value="YTH"/>
    <property type="match status" value="1"/>
</dbReference>
<name>A0A843WF77_COLES</name>
<sequence length="504" mass="56159">MPPPPLYQIIRRDTILQQMPSKDFCLFSSENAGGGGIARSSVNRRRWRMYQKKLPSCWVDWGFFWPATRGASSYWNGTGRRVEGKKGRFYRGLRESNEAGKSLHDTAAVRSLHAHMDANVALALALTGSPDGPTRPSPDSQQQRTSGFGSSTISYDRGYPYSSMYHQGANFGANLGTNARGWIAIDKGSWRGKSNTAFCSCNGSLDLLSEQNRGPRATRPKNSVADSNPSTDGKSATSTAGGVVCDYNKPEFATEYKDAKFFIIKSYSEDNVHKSIKYGVWASTPNGNKKLDLAYREAKEKEAESPVNASGQFCGVAEMIGPVDFEKSVDYWQQDKWSGQFPVKWHIVKDVPNSLFRHIILENNGNKPVTNSRDTQEVKLEEGLKMLNIFKNHEADTSIIDDFDFYEERQRAMQERKAWQQQQQQQQRQPNVVVPSSAILHNEPHNPVHLPGDFTKHMSKTFAQAVRLDEKNRVDPEVAGRGSSTTTTAAKAGELPELAATTGM</sequence>